<accession>A0ABD6A8Y7</accession>
<keyword evidence="2" id="KW-0804">Transcription</keyword>
<evidence type="ECO:0000256" key="1">
    <source>
        <dbReference type="ARBA" id="ARBA00023015"/>
    </source>
</evidence>
<evidence type="ECO:0000313" key="6">
    <source>
        <dbReference type="Proteomes" id="UP001596547"/>
    </source>
</evidence>
<feature type="domain" description="HTH bat-type" evidence="3">
    <location>
        <begin position="164"/>
        <end position="211"/>
    </location>
</feature>
<evidence type="ECO:0000313" key="5">
    <source>
        <dbReference type="EMBL" id="MFC7317084.1"/>
    </source>
</evidence>
<dbReference type="RefSeq" id="WP_276303660.1">
    <property type="nucleotide sequence ID" value="NZ_CP119992.1"/>
</dbReference>
<reference evidence="5 6" key="1">
    <citation type="journal article" date="2019" name="Int. J. Syst. Evol. Microbiol.">
        <title>The Global Catalogue of Microorganisms (GCM) 10K type strain sequencing project: providing services to taxonomists for standard genome sequencing and annotation.</title>
        <authorList>
            <consortium name="The Broad Institute Genomics Platform"/>
            <consortium name="The Broad Institute Genome Sequencing Center for Infectious Disease"/>
            <person name="Wu L."/>
            <person name="Ma J."/>
        </authorList>
    </citation>
    <scope>NUCLEOTIDE SEQUENCE [LARGE SCALE GENOMIC DNA]</scope>
    <source>
        <strain evidence="5 6">PSR21</strain>
    </source>
</reference>
<dbReference type="InterPro" id="IPR013324">
    <property type="entry name" value="RNA_pol_sigma_r3/r4-like"/>
</dbReference>
<comment type="caution">
    <text evidence="5">The sequence shown here is derived from an EMBL/GenBank/DDBJ whole genome shotgun (WGS) entry which is preliminary data.</text>
</comment>
<evidence type="ECO:0000256" key="2">
    <source>
        <dbReference type="ARBA" id="ARBA00023163"/>
    </source>
</evidence>
<dbReference type="PANTHER" id="PTHR34236:SF1">
    <property type="entry name" value="DIMETHYL SULFOXIDE REDUCTASE TRANSCRIPTIONAL ACTIVATOR"/>
    <property type="match status" value="1"/>
</dbReference>
<dbReference type="Pfam" id="PF04967">
    <property type="entry name" value="HTH_10"/>
    <property type="match status" value="1"/>
</dbReference>
<organism evidence="5 6">
    <name type="scientific">Halomarina halobia</name>
    <dbReference type="NCBI Taxonomy" id="3033386"/>
    <lineage>
        <taxon>Archaea</taxon>
        <taxon>Methanobacteriati</taxon>
        <taxon>Methanobacteriota</taxon>
        <taxon>Stenosarchaea group</taxon>
        <taxon>Halobacteria</taxon>
        <taxon>Halobacteriales</taxon>
        <taxon>Natronomonadaceae</taxon>
        <taxon>Halomarina</taxon>
    </lineage>
</organism>
<name>A0ABD6A8Y7_9EURY</name>
<dbReference type="InterPro" id="IPR007050">
    <property type="entry name" value="HTH_bacterioopsin"/>
</dbReference>
<keyword evidence="1" id="KW-0805">Transcription regulation</keyword>
<dbReference type="PANTHER" id="PTHR34236">
    <property type="entry name" value="DIMETHYL SULFOXIDE REDUCTASE TRANSCRIPTIONAL ACTIVATOR"/>
    <property type="match status" value="1"/>
</dbReference>
<dbReference type="GeneID" id="79316262"/>
<evidence type="ECO:0000259" key="3">
    <source>
        <dbReference type="Pfam" id="PF04967"/>
    </source>
</evidence>
<feature type="domain" description="Bacterioopsin transcriptional activator GAF and HTH associated" evidence="4">
    <location>
        <begin position="12"/>
        <end position="142"/>
    </location>
</feature>
<dbReference type="Pfam" id="PF15915">
    <property type="entry name" value="BAT"/>
    <property type="match status" value="1"/>
</dbReference>
<protein>
    <submittedName>
        <fullName evidence="5">Helix-turn-helix domain-containing protein</fullName>
    </submittedName>
</protein>
<dbReference type="Proteomes" id="UP001596547">
    <property type="component" value="Unassembled WGS sequence"/>
</dbReference>
<dbReference type="EMBL" id="JBHTBF010000002">
    <property type="protein sequence ID" value="MFC7317084.1"/>
    <property type="molecule type" value="Genomic_DNA"/>
</dbReference>
<proteinExistence type="predicted"/>
<evidence type="ECO:0000259" key="4">
    <source>
        <dbReference type="Pfam" id="PF15915"/>
    </source>
</evidence>
<dbReference type="AlphaFoldDB" id="A0ABD6A8Y7"/>
<gene>
    <name evidence="5" type="ORF">ACFQPE_09785</name>
</gene>
<sequence>MATIASVRVPTEELALHESLATVPDLRFECKPLVLCEYAELSLLHAVVDDRWELETALDADVSVERWSLLTSFDGGWLYDFDWAPGVDAAFRTLTRGGSVTSATATDAVWHLRLVFSSREAFSEAFERCSRYGPSMEIEHVHTLADGNENVGDLTRSPYRIDDLTDEQREALRAACERGYFDVPRRISLSELADELDVSHQALSERLRRGHEVLVREVLFFDESGVA</sequence>
<dbReference type="SUPFAM" id="SSF88659">
    <property type="entry name" value="Sigma3 and sigma4 domains of RNA polymerase sigma factors"/>
    <property type="match status" value="1"/>
</dbReference>
<keyword evidence="6" id="KW-1185">Reference proteome</keyword>
<dbReference type="InterPro" id="IPR031803">
    <property type="entry name" value="BAT_GAF/HTH-assoc"/>
</dbReference>